<dbReference type="Proteomes" id="UP000276834">
    <property type="component" value="Unassembled WGS sequence"/>
</dbReference>
<protein>
    <submittedName>
        <fullName evidence="1">Uncharacterized protein</fullName>
    </submittedName>
</protein>
<gene>
    <name evidence="1" type="ORF">DV515_00017575</name>
</gene>
<keyword evidence="2" id="KW-1185">Reference proteome</keyword>
<dbReference type="EMBL" id="QUSF01001288">
    <property type="protein sequence ID" value="RLV64121.1"/>
    <property type="molecule type" value="Genomic_DNA"/>
</dbReference>
<accession>A0A3L8Q9X0</accession>
<reference evidence="1 2" key="1">
    <citation type="journal article" date="2018" name="Proc. R. Soc. B">
        <title>A non-coding region near Follistatin controls head colour polymorphism in the Gouldian finch.</title>
        <authorList>
            <person name="Toomey M.B."/>
            <person name="Marques C.I."/>
            <person name="Andrade P."/>
            <person name="Araujo P.M."/>
            <person name="Sabatino S."/>
            <person name="Gazda M.A."/>
            <person name="Afonso S."/>
            <person name="Lopes R.J."/>
            <person name="Corbo J.C."/>
            <person name="Carneiro M."/>
        </authorList>
    </citation>
    <scope>NUCLEOTIDE SEQUENCE [LARGE SCALE GENOMIC DNA]</scope>
    <source>
        <strain evidence="1">Red01</strain>
        <tissue evidence="1">Muscle</tissue>
    </source>
</reference>
<name>A0A3L8Q9X0_CHLGU</name>
<evidence type="ECO:0000313" key="2">
    <source>
        <dbReference type="Proteomes" id="UP000276834"/>
    </source>
</evidence>
<comment type="caution">
    <text evidence="1">The sequence shown here is derived from an EMBL/GenBank/DDBJ whole genome shotgun (WGS) entry which is preliminary data.</text>
</comment>
<organism evidence="1 2">
    <name type="scientific">Chloebia gouldiae</name>
    <name type="common">Gouldian finch</name>
    <name type="synonym">Erythrura gouldiae</name>
    <dbReference type="NCBI Taxonomy" id="44316"/>
    <lineage>
        <taxon>Eukaryota</taxon>
        <taxon>Metazoa</taxon>
        <taxon>Chordata</taxon>
        <taxon>Craniata</taxon>
        <taxon>Vertebrata</taxon>
        <taxon>Euteleostomi</taxon>
        <taxon>Archelosauria</taxon>
        <taxon>Archosauria</taxon>
        <taxon>Dinosauria</taxon>
        <taxon>Saurischia</taxon>
        <taxon>Theropoda</taxon>
        <taxon>Coelurosauria</taxon>
        <taxon>Aves</taxon>
        <taxon>Neognathae</taxon>
        <taxon>Neoaves</taxon>
        <taxon>Telluraves</taxon>
        <taxon>Australaves</taxon>
        <taxon>Passeriformes</taxon>
        <taxon>Passeroidea</taxon>
        <taxon>Passeridae</taxon>
        <taxon>Chloebia</taxon>
    </lineage>
</organism>
<evidence type="ECO:0000313" key="1">
    <source>
        <dbReference type="EMBL" id="RLV64121.1"/>
    </source>
</evidence>
<dbReference type="AlphaFoldDB" id="A0A3L8Q9X0"/>
<proteinExistence type="predicted"/>
<sequence>MSGRRTLLSAASAEWRPRAALLFQLLRRVVGGSLAAQCTYPARDKKHGFAAHSRDTALYDSSPKAAHTKALLCSSVCRLFQTTALSGCKRLRSGDFAHRSHDRQAYAPKRSFSRMAP</sequence>